<protein>
    <submittedName>
        <fullName evidence="3">EamA family transporter</fullName>
    </submittedName>
</protein>
<keyword evidence="1" id="KW-0812">Transmembrane</keyword>
<feature type="transmembrane region" description="Helical" evidence="1">
    <location>
        <begin position="40"/>
        <end position="60"/>
    </location>
</feature>
<accession>A0A246K637</accession>
<dbReference type="InterPro" id="IPR000620">
    <property type="entry name" value="EamA_dom"/>
</dbReference>
<proteinExistence type="predicted"/>
<dbReference type="OrthoDB" id="7216522at2"/>
<feature type="transmembrane region" description="Helical" evidence="1">
    <location>
        <begin position="7"/>
        <end position="28"/>
    </location>
</feature>
<name>A0A246K637_9SPHN</name>
<evidence type="ECO:0000259" key="2">
    <source>
        <dbReference type="Pfam" id="PF00892"/>
    </source>
</evidence>
<evidence type="ECO:0000313" key="3">
    <source>
        <dbReference type="EMBL" id="OWR01452.1"/>
    </source>
</evidence>
<feature type="transmembrane region" description="Helical" evidence="1">
    <location>
        <begin position="285"/>
        <end position="305"/>
    </location>
</feature>
<keyword evidence="1" id="KW-1133">Transmembrane helix</keyword>
<feature type="transmembrane region" description="Helical" evidence="1">
    <location>
        <begin position="160"/>
        <end position="185"/>
    </location>
</feature>
<dbReference type="Pfam" id="PF00892">
    <property type="entry name" value="EamA"/>
    <property type="match status" value="1"/>
</dbReference>
<dbReference type="EMBL" id="NISJ01000001">
    <property type="protein sequence ID" value="OWR01452.1"/>
    <property type="molecule type" value="Genomic_DNA"/>
</dbReference>
<reference evidence="3 4" key="1">
    <citation type="journal article" date="2002" name="Int. J. Syst. Evol. Microbiol.">
        <title>Sphingopyxis witflariensis sp. nov., isolated from activated sludge.</title>
        <authorList>
            <person name="Kampfer P."/>
            <person name="Witzenberger R."/>
            <person name="Denner E.B."/>
            <person name="Busse H.J."/>
            <person name="Neef A."/>
        </authorList>
    </citation>
    <scope>NUCLEOTIDE SEQUENCE [LARGE SCALE GENOMIC DNA]</scope>
    <source>
        <strain evidence="3 4">DSM 14551</strain>
    </source>
</reference>
<organism evidence="3 4">
    <name type="scientific">Sphingopyxis witflariensis</name>
    <dbReference type="NCBI Taxonomy" id="173675"/>
    <lineage>
        <taxon>Bacteria</taxon>
        <taxon>Pseudomonadati</taxon>
        <taxon>Pseudomonadota</taxon>
        <taxon>Alphaproteobacteria</taxon>
        <taxon>Sphingomonadales</taxon>
        <taxon>Sphingomonadaceae</taxon>
        <taxon>Sphingopyxis</taxon>
    </lineage>
</organism>
<feature type="transmembrane region" description="Helical" evidence="1">
    <location>
        <begin position="230"/>
        <end position="249"/>
    </location>
</feature>
<evidence type="ECO:0000256" key="1">
    <source>
        <dbReference type="SAM" id="Phobius"/>
    </source>
</evidence>
<dbReference type="RefSeq" id="WP_088471265.1">
    <property type="nucleotide sequence ID" value="NZ_NISJ01000001.1"/>
</dbReference>
<dbReference type="AlphaFoldDB" id="A0A246K637"/>
<feature type="transmembrane region" description="Helical" evidence="1">
    <location>
        <begin position="256"/>
        <end position="279"/>
    </location>
</feature>
<feature type="transmembrane region" description="Helical" evidence="1">
    <location>
        <begin position="129"/>
        <end position="148"/>
    </location>
</feature>
<feature type="transmembrane region" description="Helical" evidence="1">
    <location>
        <begin position="72"/>
        <end position="90"/>
    </location>
</feature>
<keyword evidence="4" id="KW-1185">Reference proteome</keyword>
<dbReference type="Proteomes" id="UP000197097">
    <property type="component" value="Unassembled WGS sequence"/>
</dbReference>
<keyword evidence="1" id="KW-0472">Membrane</keyword>
<feature type="domain" description="EamA" evidence="2">
    <location>
        <begin position="10"/>
        <end position="118"/>
    </location>
</feature>
<gene>
    <name evidence="3" type="ORF">CDQ91_03415</name>
</gene>
<feature type="transmembrane region" description="Helical" evidence="1">
    <location>
        <begin position="197"/>
        <end position="218"/>
    </location>
</feature>
<dbReference type="GO" id="GO:0016020">
    <property type="term" value="C:membrane"/>
    <property type="evidence" value="ECO:0007669"/>
    <property type="project" value="InterPro"/>
</dbReference>
<comment type="caution">
    <text evidence="3">The sequence shown here is derived from an EMBL/GenBank/DDBJ whole genome shotgun (WGS) entry which is preliminary data.</text>
</comment>
<feature type="transmembrane region" description="Helical" evidence="1">
    <location>
        <begin position="96"/>
        <end position="117"/>
    </location>
</feature>
<sequence>MVRDRESTLIGIICGAGAGALWGLVFLAPELARAFSPLELTIGRYIAYGAVSALLIAPRWRALTARLGRREWLALGWLALAGNTIYYILLSSAVQMGGIAMTSLVIAFLPVAVTIIGSRDHSAVPLAKLTPSLLLCAAGALCIGWQAIVTLAASASFAPIIGLLCAIGALISWTAFAVGNARWLARLDGVSGHDWNLLTGIVTGMQSALLIPVALIIGTRTHGGLDWAQFAAVSIGVALFASIAGNALWNKMSRLLPLTLVGQMILFETLFALIYGFIWEQRGPTILEASAFLLISASVISCVAAHRRTAAAPH</sequence>
<evidence type="ECO:0000313" key="4">
    <source>
        <dbReference type="Proteomes" id="UP000197097"/>
    </source>
</evidence>